<dbReference type="PROSITE" id="PS00455">
    <property type="entry name" value="AMP_BINDING"/>
    <property type="match status" value="2"/>
</dbReference>
<dbReference type="InterPro" id="IPR025110">
    <property type="entry name" value="AMP-bd_C"/>
</dbReference>
<dbReference type="SUPFAM" id="SSF47336">
    <property type="entry name" value="ACP-like"/>
    <property type="match status" value="2"/>
</dbReference>
<dbReference type="GO" id="GO:0008610">
    <property type="term" value="P:lipid biosynthetic process"/>
    <property type="evidence" value="ECO:0007669"/>
    <property type="project" value="UniProtKB-ARBA"/>
</dbReference>
<dbReference type="InterPro" id="IPR023213">
    <property type="entry name" value="CAT-like_dom_sf"/>
</dbReference>
<proteinExistence type="predicted"/>
<feature type="compositionally biased region" description="Basic and acidic residues" evidence="4">
    <location>
        <begin position="1164"/>
        <end position="1173"/>
    </location>
</feature>
<sequence length="1682" mass="175655">MFEATARRCAGAVAVVGPEEELSYRTLLERSGTVRDLLRRQGAGPGRIVALLLPKHDPRCVVTALAVWRCGATLLLIDPALPAARIDALVAQAGARLTVHPGRGTVEVQVKTTGAPEAPDAGDALDARVPAGTAYLIYTSGSTGTPKPVLVPHRALLAIHRAWQQVYGLAAEPRTYLQIAGLSFDVFVADLARTVLSGGRLVLCSTETGLDPSALLDLAARTGADSIELTPSVLRLLTDWARRHGARLGFGLVVAGGEQWRTDDLAALREVTAPGTRIVNTYGITETTVDTAYLDVGEPGTADSVTGAAVPIGRPFPGVVARVLDAELRPVPPGRTGELYVAGPTLATGYLGMPEETARRFVASTIGGSELMYRTGDLAESDRDGRLVVVGRVDDEVKLSGVRVHLAEVEAAMAAAGAAFGLDTAVAVDRGALPARLVGFVGTRGGPVPDGVAERLRAAVAERLPPAMVPARIEAVERFPLTPSGKVDRAALLEGVARSARGAAWAAPTDPAPAAVHAAWSEVLGTPPEGMDSDLFAAGADSLAAARVAAGIGARLGVRLPVAGVLAARTVRALADLAATAPSDPAATAEPGGPRAAAGDAAPPPREFPATTAQSALCLLHRLDPADPAYHLPTVLDIEGDLDVAALRRALATVVRRHEALRCTFSLDRNGARVHVADDPAVPLPVEEAGDLARRTDAFITEPFDLARGPLLRARLLRRGPRRHTLVIVVHHIVFDGWSEALFLKELGICYNAERGGRPGDLPGARPLPRSAAPPSPASLAFWRRRLAGRSRPLPLAEPIAAPAGAEPHRVRAHLRGTATRAVKDLAGALRTTPYTVMMAALAVLVTRRTGGEDAVLGTPLGARTSEADREAIGFHVASIPVPVAAPASTPFTDVVDHVRGELIEAFAHADAGLPDIVAELGLSGSGPRNPLFTQWFNWLGERPAPPRLDGLDVRPAEPPAPGALFDASWYVTDAPDGLVLDLVTAPGAFGADDAAELLDQYVLLLDQLTASPSAPVGDAHLRTSRARRVLPADTADLRTAPPDLLRELRAALARYEDSPAVLAPDGTWTGAQLDQDADGLAARLRRAGVRPGDVVPIHTGRCGALVVAVLAVLRAGARFTLLDALHPPLRLAAQVASVEGTVGITSGPAPAPEVLAARPRWLSARDRDERTPDSAAAPDGTGTAGYVMFTSGTTGSPRGVVGGTPPLANFLTWYRREHHVTPADRVAMLSGLSHDPLLRDILVPLVSGACCRIPPDELLFAPRRLLRWLRDSAITIAHVTPALGTALASAADACRVPSLRLVTCAGDVLSGASAAAIRSWAPNARIVNGYGTTETPQLMAARDADAAAAPGARLAVGNGVPGAQLLIRSGTGRPAAIGEPGEVVVRSPYLAEGAVGEPLATEPDDTPGHRRLRTGDLGRFQPDGSVVILGRAGGDQRSVQGHRVALGEIDAALRGLPGVLDAAAEVRPGPRGHSLVIGYVVRDPAASDAGQGAAWSGGFRTRLRSVLPAHCVPARLVELDVLPRTRNGKVDRAALPVPAPVPTPTGSEPSSGAGGERPSTTIERAVHDVWCEVLGVDRVPLDTNVFDLGASSLTMLVAQSRIEDALGLDLDPMALFQFPTVRSLAADLHDARPDGTDQHGTDRHGTGDQGGRRLPRSRRAPGVLDSRRTARRLAWQQEGPR</sequence>
<dbReference type="NCBIfam" id="TIGR01733">
    <property type="entry name" value="AA-adenyl-dom"/>
    <property type="match status" value="1"/>
</dbReference>
<dbReference type="Gene3D" id="1.10.1200.10">
    <property type="entry name" value="ACP-like"/>
    <property type="match status" value="2"/>
</dbReference>
<dbReference type="InterPro" id="IPR042099">
    <property type="entry name" value="ANL_N_sf"/>
</dbReference>
<gene>
    <name evidence="6" type="ORF">ACTIVE_0287</name>
</gene>
<dbReference type="PROSITE" id="PS50075">
    <property type="entry name" value="CARRIER"/>
    <property type="match status" value="2"/>
</dbReference>
<dbReference type="InterPro" id="IPR010071">
    <property type="entry name" value="AA_adenyl_dom"/>
</dbReference>
<dbReference type="Proteomes" id="UP000501240">
    <property type="component" value="Chromosome"/>
</dbReference>
<organism evidence="6 7">
    <name type="scientific">Actinomadura verrucosospora</name>
    <dbReference type="NCBI Taxonomy" id="46165"/>
    <lineage>
        <taxon>Bacteria</taxon>
        <taxon>Bacillati</taxon>
        <taxon>Actinomycetota</taxon>
        <taxon>Actinomycetes</taxon>
        <taxon>Streptosporangiales</taxon>
        <taxon>Thermomonosporaceae</taxon>
        <taxon>Actinomadura</taxon>
    </lineage>
</organism>
<dbReference type="InterPro" id="IPR009081">
    <property type="entry name" value="PP-bd_ACP"/>
</dbReference>
<dbReference type="InterPro" id="IPR045851">
    <property type="entry name" value="AMP-bd_C_sf"/>
</dbReference>
<evidence type="ECO:0000256" key="2">
    <source>
        <dbReference type="ARBA" id="ARBA00022450"/>
    </source>
</evidence>
<feature type="domain" description="Carrier" evidence="5">
    <location>
        <begin position="1558"/>
        <end position="1633"/>
    </location>
</feature>
<dbReference type="Pfam" id="PF00550">
    <property type="entry name" value="PP-binding"/>
    <property type="match status" value="2"/>
</dbReference>
<dbReference type="InterPro" id="IPR001242">
    <property type="entry name" value="Condensation_dom"/>
</dbReference>
<keyword evidence="2" id="KW-0596">Phosphopantetheine</keyword>
<name>A0A7D3VP60_ACTVE</name>
<dbReference type="InterPro" id="IPR000873">
    <property type="entry name" value="AMP-dep_synth/lig_dom"/>
</dbReference>
<dbReference type="InterPro" id="IPR036736">
    <property type="entry name" value="ACP-like_sf"/>
</dbReference>
<evidence type="ECO:0000256" key="3">
    <source>
        <dbReference type="ARBA" id="ARBA00022553"/>
    </source>
</evidence>
<evidence type="ECO:0000256" key="4">
    <source>
        <dbReference type="SAM" id="MobiDB-lite"/>
    </source>
</evidence>
<dbReference type="Pfam" id="PF00501">
    <property type="entry name" value="AMP-binding"/>
    <property type="match status" value="2"/>
</dbReference>
<evidence type="ECO:0000256" key="1">
    <source>
        <dbReference type="ARBA" id="ARBA00001957"/>
    </source>
</evidence>
<feature type="compositionally biased region" description="Basic and acidic residues" evidence="4">
    <location>
        <begin position="1631"/>
        <end position="1647"/>
    </location>
</feature>
<dbReference type="SUPFAM" id="SSF56801">
    <property type="entry name" value="Acetyl-CoA synthetase-like"/>
    <property type="match status" value="2"/>
</dbReference>
<dbReference type="GO" id="GO:0031177">
    <property type="term" value="F:phosphopantetheine binding"/>
    <property type="evidence" value="ECO:0007669"/>
    <property type="project" value="InterPro"/>
</dbReference>
<dbReference type="GO" id="GO:0044550">
    <property type="term" value="P:secondary metabolite biosynthetic process"/>
    <property type="evidence" value="ECO:0007669"/>
    <property type="project" value="TreeGrafter"/>
</dbReference>
<dbReference type="PANTHER" id="PTHR45527">
    <property type="entry name" value="NONRIBOSOMAL PEPTIDE SYNTHETASE"/>
    <property type="match status" value="1"/>
</dbReference>
<feature type="region of interest" description="Disordered" evidence="4">
    <location>
        <begin position="1631"/>
        <end position="1682"/>
    </location>
</feature>
<feature type="domain" description="Carrier" evidence="5">
    <location>
        <begin position="507"/>
        <end position="582"/>
    </location>
</feature>
<dbReference type="GO" id="GO:0043041">
    <property type="term" value="P:amino acid activation for nonribosomal peptide biosynthetic process"/>
    <property type="evidence" value="ECO:0007669"/>
    <property type="project" value="TreeGrafter"/>
</dbReference>
<evidence type="ECO:0000259" key="5">
    <source>
        <dbReference type="PROSITE" id="PS50075"/>
    </source>
</evidence>
<dbReference type="CDD" id="cd05930">
    <property type="entry name" value="A_NRPS"/>
    <property type="match status" value="1"/>
</dbReference>
<feature type="region of interest" description="Disordered" evidence="4">
    <location>
        <begin position="1532"/>
        <end position="1560"/>
    </location>
</feature>
<keyword evidence="3" id="KW-0597">Phosphoprotein</keyword>
<feature type="region of interest" description="Disordered" evidence="4">
    <location>
        <begin position="1164"/>
        <end position="1184"/>
    </location>
</feature>
<protein>
    <submittedName>
        <fullName evidence="6">Non-ribosomal peptide synthetase</fullName>
    </submittedName>
</protein>
<dbReference type="PROSITE" id="PS00012">
    <property type="entry name" value="PHOSPHOPANTETHEINE"/>
    <property type="match status" value="1"/>
</dbReference>
<dbReference type="InterPro" id="IPR020845">
    <property type="entry name" value="AMP-binding_CS"/>
</dbReference>
<feature type="compositionally biased region" description="Low complexity" evidence="4">
    <location>
        <begin position="581"/>
        <end position="601"/>
    </location>
</feature>
<dbReference type="Pfam" id="PF00668">
    <property type="entry name" value="Condensation"/>
    <property type="match status" value="1"/>
</dbReference>
<keyword evidence="7" id="KW-1185">Reference proteome</keyword>
<dbReference type="Gene3D" id="3.30.559.10">
    <property type="entry name" value="Chloramphenicol acetyltransferase-like domain"/>
    <property type="match status" value="1"/>
</dbReference>
<dbReference type="Gene3D" id="3.30.300.30">
    <property type="match status" value="2"/>
</dbReference>
<dbReference type="GO" id="GO:0005737">
    <property type="term" value="C:cytoplasm"/>
    <property type="evidence" value="ECO:0007669"/>
    <property type="project" value="TreeGrafter"/>
</dbReference>
<comment type="cofactor">
    <cofactor evidence="1">
        <name>pantetheine 4'-phosphate</name>
        <dbReference type="ChEBI" id="CHEBI:47942"/>
    </cofactor>
</comment>
<dbReference type="PANTHER" id="PTHR45527:SF1">
    <property type="entry name" value="FATTY ACID SYNTHASE"/>
    <property type="match status" value="1"/>
</dbReference>
<dbReference type="EMBL" id="CP053892">
    <property type="protein sequence ID" value="QKG18653.1"/>
    <property type="molecule type" value="Genomic_DNA"/>
</dbReference>
<feature type="region of interest" description="Disordered" evidence="4">
    <location>
        <begin position="1398"/>
        <end position="1418"/>
    </location>
</feature>
<reference evidence="6 7" key="1">
    <citation type="submission" date="2020-05" db="EMBL/GenBank/DDBJ databases">
        <title>Actinomadura verrucosospora NRRL-B18236 (PFL_A860) Genome sequencing and assembly.</title>
        <authorList>
            <person name="Samborskyy M."/>
        </authorList>
    </citation>
    <scope>NUCLEOTIDE SEQUENCE [LARGE SCALE GENOMIC DNA]</scope>
    <source>
        <strain evidence="6 7">NRRL:B18236</strain>
    </source>
</reference>
<evidence type="ECO:0000313" key="6">
    <source>
        <dbReference type="EMBL" id="QKG18653.1"/>
    </source>
</evidence>
<accession>A0A7D3VP60</accession>
<dbReference type="GO" id="GO:0003824">
    <property type="term" value="F:catalytic activity"/>
    <property type="evidence" value="ECO:0007669"/>
    <property type="project" value="InterPro"/>
</dbReference>
<dbReference type="InterPro" id="IPR020806">
    <property type="entry name" value="PKS_PP-bd"/>
</dbReference>
<dbReference type="Gene3D" id="3.40.50.12780">
    <property type="entry name" value="N-terminal domain of ligase-like"/>
    <property type="match status" value="2"/>
</dbReference>
<dbReference type="SUPFAM" id="SSF52777">
    <property type="entry name" value="CoA-dependent acyltransferases"/>
    <property type="match status" value="2"/>
</dbReference>
<dbReference type="Pfam" id="PF13193">
    <property type="entry name" value="AMP-binding_C"/>
    <property type="match status" value="2"/>
</dbReference>
<evidence type="ECO:0000313" key="7">
    <source>
        <dbReference type="Proteomes" id="UP000501240"/>
    </source>
</evidence>
<feature type="region of interest" description="Disordered" evidence="4">
    <location>
        <begin position="581"/>
        <end position="605"/>
    </location>
</feature>
<dbReference type="SMART" id="SM00823">
    <property type="entry name" value="PKS_PP"/>
    <property type="match status" value="2"/>
</dbReference>
<dbReference type="Gene3D" id="3.30.559.30">
    <property type="entry name" value="Nonribosomal peptide synthetase, condensation domain"/>
    <property type="match status" value="1"/>
</dbReference>
<dbReference type="InterPro" id="IPR006162">
    <property type="entry name" value="Ppantetheine_attach_site"/>
</dbReference>